<dbReference type="EMBL" id="BPLQ01010483">
    <property type="protein sequence ID" value="GIY50991.1"/>
    <property type="molecule type" value="Genomic_DNA"/>
</dbReference>
<proteinExistence type="predicted"/>
<evidence type="ECO:0000313" key="1">
    <source>
        <dbReference type="EMBL" id="GIY50984.1"/>
    </source>
</evidence>
<name>A0AAV4TYW6_9ARAC</name>
<dbReference type="Proteomes" id="UP001054837">
    <property type="component" value="Unassembled WGS sequence"/>
</dbReference>
<accession>A0AAV4TYW6</accession>
<keyword evidence="3" id="KW-1185">Reference proteome</keyword>
<sequence length="105" mass="11649">MPESFPQQKEMDCISEYSAEFLSDEPCWGVSSGLASVFCLPGIKRVKRGLLPYEAAAVLATQEGVKALPGELPWSRIVEKSLFQVFVEEHNTEVSIKPENYETPG</sequence>
<protein>
    <recommendedName>
        <fullName evidence="4">AMMECR1 domain-containing protein</fullName>
    </recommendedName>
</protein>
<evidence type="ECO:0008006" key="4">
    <source>
        <dbReference type="Google" id="ProtNLM"/>
    </source>
</evidence>
<dbReference type="AlphaFoldDB" id="A0AAV4TYW6"/>
<reference evidence="2 3" key="1">
    <citation type="submission" date="2021-06" db="EMBL/GenBank/DDBJ databases">
        <title>Caerostris darwini draft genome.</title>
        <authorList>
            <person name="Kono N."/>
            <person name="Arakawa K."/>
        </authorList>
    </citation>
    <scope>NUCLEOTIDE SEQUENCE [LARGE SCALE GENOMIC DNA]</scope>
</reference>
<evidence type="ECO:0000313" key="3">
    <source>
        <dbReference type="Proteomes" id="UP001054837"/>
    </source>
</evidence>
<organism evidence="2 3">
    <name type="scientific">Caerostris darwini</name>
    <dbReference type="NCBI Taxonomy" id="1538125"/>
    <lineage>
        <taxon>Eukaryota</taxon>
        <taxon>Metazoa</taxon>
        <taxon>Ecdysozoa</taxon>
        <taxon>Arthropoda</taxon>
        <taxon>Chelicerata</taxon>
        <taxon>Arachnida</taxon>
        <taxon>Araneae</taxon>
        <taxon>Araneomorphae</taxon>
        <taxon>Entelegynae</taxon>
        <taxon>Araneoidea</taxon>
        <taxon>Araneidae</taxon>
        <taxon>Caerostris</taxon>
    </lineage>
</organism>
<evidence type="ECO:0000313" key="2">
    <source>
        <dbReference type="EMBL" id="GIY50991.1"/>
    </source>
</evidence>
<comment type="caution">
    <text evidence="2">The sequence shown here is derived from an EMBL/GenBank/DDBJ whole genome shotgun (WGS) entry which is preliminary data.</text>
</comment>
<dbReference type="EMBL" id="BPLQ01010483">
    <property type="protein sequence ID" value="GIY50984.1"/>
    <property type="molecule type" value="Genomic_DNA"/>
</dbReference>
<gene>
    <name evidence="1" type="ORF">CDAR_401421</name>
    <name evidence="2" type="ORF">CDAR_401461</name>
</gene>